<gene>
    <name evidence="2" type="ORF">NEA10_06920</name>
</gene>
<keyword evidence="3" id="KW-1185">Reference proteome</keyword>
<protein>
    <submittedName>
        <fullName evidence="2">Uncharacterized protein</fullName>
    </submittedName>
</protein>
<evidence type="ECO:0000256" key="1">
    <source>
        <dbReference type="SAM" id="MobiDB-lite"/>
    </source>
</evidence>
<organism evidence="2 3">
    <name type="scientific">Phormidium yuhuli AB48</name>
    <dbReference type="NCBI Taxonomy" id="2940671"/>
    <lineage>
        <taxon>Bacteria</taxon>
        <taxon>Bacillati</taxon>
        <taxon>Cyanobacteriota</taxon>
        <taxon>Cyanophyceae</taxon>
        <taxon>Oscillatoriophycideae</taxon>
        <taxon>Oscillatoriales</taxon>
        <taxon>Oscillatoriaceae</taxon>
        <taxon>Phormidium</taxon>
        <taxon>Phormidium yuhuli</taxon>
    </lineage>
</organism>
<dbReference type="RefSeq" id="WP_252664601.1">
    <property type="nucleotide sequence ID" value="NZ_CP098611.1"/>
</dbReference>
<dbReference type="EMBL" id="CP098611">
    <property type="protein sequence ID" value="USR92444.1"/>
    <property type="molecule type" value="Genomic_DNA"/>
</dbReference>
<evidence type="ECO:0000313" key="2">
    <source>
        <dbReference type="EMBL" id="USR92444.1"/>
    </source>
</evidence>
<proteinExistence type="predicted"/>
<sequence length="160" mass="18233">MRQALVRDSTDKVALREAIALLKYYGFDLGGETAEGFVERWRQEIPPDWLRLAILEALYQGRYKGVSVSQLLGLWQRRGTPVQHFNGEFERLMCGSLPGVVRPEEEIPEAEPIEMEEETGGPDVGLHEPINPFTPSEVRSALYEKLQHLAQPERDEDTLE</sequence>
<accession>A0ABY5AT88</accession>
<reference evidence="2" key="1">
    <citation type="submission" date="2022-06" db="EMBL/GenBank/DDBJ databases">
        <title>Genome sequence of Phormidium yuhuli AB48 isolated from an industrial photobioreactor environment.</title>
        <authorList>
            <person name="Qiu Y."/>
            <person name="Noonan A.J.C."/>
            <person name="Dofher K."/>
            <person name="Koch M."/>
            <person name="Kieft B."/>
            <person name="Lin X."/>
            <person name="Ziels R.M."/>
            <person name="Hallam S.J."/>
        </authorList>
    </citation>
    <scope>NUCLEOTIDE SEQUENCE</scope>
    <source>
        <strain evidence="2">AB48</strain>
    </source>
</reference>
<dbReference type="Proteomes" id="UP001056708">
    <property type="component" value="Chromosome"/>
</dbReference>
<name>A0ABY5AT88_9CYAN</name>
<feature type="compositionally biased region" description="Acidic residues" evidence="1">
    <location>
        <begin position="106"/>
        <end position="120"/>
    </location>
</feature>
<feature type="region of interest" description="Disordered" evidence="1">
    <location>
        <begin position="104"/>
        <end position="134"/>
    </location>
</feature>
<evidence type="ECO:0000313" key="3">
    <source>
        <dbReference type="Proteomes" id="UP001056708"/>
    </source>
</evidence>